<keyword evidence="1" id="KW-0472">Membrane</keyword>
<proteinExistence type="predicted"/>
<name>W7YK45_9BACL</name>
<keyword evidence="3" id="KW-1185">Reference proteome</keyword>
<keyword evidence="1" id="KW-0812">Transmembrane</keyword>
<accession>W7YK45</accession>
<dbReference type="Proteomes" id="UP000019364">
    <property type="component" value="Unassembled WGS sequence"/>
</dbReference>
<evidence type="ECO:0000313" key="3">
    <source>
        <dbReference type="Proteomes" id="UP000019364"/>
    </source>
</evidence>
<evidence type="ECO:0000313" key="2">
    <source>
        <dbReference type="EMBL" id="GAF08882.1"/>
    </source>
</evidence>
<organism evidence="2 3">
    <name type="scientific">Paenibacillus pini JCM 16418</name>
    <dbReference type="NCBI Taxonomy" id="1236976"/>
    <lineage>
        <taxon>Bacteria</taxon>
        <taxon>Bacillati</taxon>
        <taxon>Bacillota</taxon>
        <taxon>Bacilli</taxon>
        <taxon>Bacillales</taxon>
        <taxon>Paenibacillaceae</taxon>
        <taxon>Paenibacillus</taxon>
    </lineage>
</organism>
<keyword evidence="1" id="KW-1133">Transmembrane helix</keyword>
<sequence>MEGVEVSIDRIVVDFTNVYWTFSIPFHISGSLWLDTTMIDLFFCYLRFLRIFLI</sequence>
<dbReference type="EMBL" id="BAVZ01000008">
    <property type="protein sequence ID" value="GAF08882.1"/>
    <property type="molecule type" value="Genomic_DNA"/>
</dbReference>
<gene>
    <name evidence="2" type="ORF">JCM16418_2991</name>
</gene>
<feature type="transmembrane region" description="Helical" evidence="1">
    <location>
        <begin position="24"/>
        <end position="46"/>
    </location>
</feature>
<dbReference type="AlphaFoldDB" id="W7YK45"/>
<protein>
    <submittedName>
        <fullName evidence="2">Uncharacterized protein</fullName>
    </submittedName>
</protein>
<comment type="caution">
    <text evidence="2">The sequence shown here is derived from an EMBL/GenBank/DDBJ whole genome shotgun (WGS) entry which is preliminary data.</text>
</comment>
<evidence type="ECO:0000256" key="1">
    <source>
        <dbReference type="SAM" id="Phobius"/>
    </source>
</evidence>
<reference evidence="2 3" key="1">
    <citation type="journal article" date="2014" name="Genome Announc.">
        <title>Draft Genome Sequence of Paenibacillus pini JCM 16418T, Isolated from the Rhizosphere of Pine Tree.</title>
        <authorList>
            <person name="Yuki M."/>
            <person name="Oshima K."/>
            <person name="Suda W."/>
            <person name="Oshida Y."/>
            <person name="Kitamura K."/>
            <person name="Iida Y."/>
            <person name="Hattori M."/>
            <person name="Ohkuma M."/>
        </authorList>
    </citation>
    <scope>NUCLEOTIDE SEQUENCE [LARGE SCALE GENOMIC DNA]</scope>
    <source>
        <strain evidence="2 3">JCM 16418</strain>
    </source>
</reference>